<keyword evidence="6 10" id="KW-0324">Glycolysis</keyword>
<dbReference type="PANTHER" id="PTHR31637">
    <property type="entry name" value="2,3-BISPHOSPHOGLYCERATE-INDEPENDENT PHOSPHOGLYCERATE MUTASE"/>
    <property type="match status" value="1"/>
</dbReference>
<evidence type="ECO:0000256" key="12">
    <source>
        <dbReference type="PIRSR" id="PIRSR001492-2"/>
    </source>
</evidence>
<evidence type="ECO:0000313" key="17">
    <source>
        <dbReference type="Proteomes" id="UP000037043"/>
    </source>
</evidence>
<dbReference type="Pfam" id="PF01676">
    <property type="entry name" value="Metalloenzyme"/>
    <property type="match status" value="1"/>
</dbReference>
<feature type="binding site" evidence="10 13">
    <location>
        <position position="441"/>
    </location>
    <ligand>
        <name>Mn(2+)</name>
        <dbReference type="ChEBI" id="CHEBI:29035"/>
        <label>2</label>
    </ligand>
</feature>
<evidence type="ECO:0000313" key="16">
    <source>
        <dbReference type="EMBL" id="KOA20741.1"/>
    </source>
</evidence>
<dbReference type="HAMAP" id="MF_01038">
    <property type="entry name" value="GpmI"/>
    <property type="match status" value="1"/>
</dbReference>
<dbReference type="GO" id="GO:0030145">
    <property type="term" value="F:manganese ion binding"/>
    <property type="evidence" value="ECO:0007669"/>
    <property type="project" value="UniProtKB-UniRule"/>
</dbReference>
<keyword evidence="5 10" id="KW-0479">Metal-binding</keyword>
<evidence type="ECO:0000256" key="5">
    <source>
        <dbReference type="ARBA" id="ARBA00022723"/>
    </source>
</evidence>
<comment type="cofactor">
    <cofactor evidence="10">
        <name>Mn(2+)</name>
        <dbReference type="ChEBI" id="CHEBI:29035"/>
    </cofactor>
    <text evidence="10">Binds 2 manganese ions per subunit.</text>
</comment>
<dbReference type="InterPro" id="IPR017850">
    <property type="entry name" value="Alkaline_phosphatase_core_sf"/>
</dbReference>
<dbReference type="InterPro" id="IPR006124">
    <property type="entry name" value="Metalloenzyme"/>
</dbReference>
<reference evidence="17" key="1">
    <citation type="submission" date="2015-08" db="EMBL/GenBank/DDBJ databases">
        <title>Genome sequence of the strict anaerobe Clostridium homopropionicum LuHBu1 (DSM 5847T).</title>
        <authorList>
            <person name="Poehlein A."/>
            <person name="Beck M."/>
            <person name="Schiel-Bengelsdorf B."/>
            <person name="Bengelsdorf F.R."/>
            <person name="Daniel R."/>
            <person name="Duerre P."/>
        </authorList>
    </citation>
    <scope>NUCLEOTIDE SEQUENCE [LARGE SCALE GENOMIC DNA]</scope>
    <source>
        <strain evidence="17">DSM 5847</strain>
    </source>
</reference>
<comment type="pathway">
    <text evidence="2 10">Carbohydrate degradation; glycolysis; pyruvate from D-glyceraldehyde 3-phosphate: step 3/5.</text>
</comment>
<feature type="binding site" evidence="10 12">
    <location>
        <position position="191"/>
    </location>
    <ligand>
        <name>substrate</name>
    </ligand>
</feature>
<feature type="binding site" evidence="10 13">
    <location>
        <position position="404"/>
    </location>
    <ligand>
        <name>Mn(2+)</name>
        <dbReference type="ChEBI" id="CHEBI:29035"/>
        <label>1</label>
    </ligand>
</feature>
<keyword evidence="7 10" id="KW-0464">Manganese</keyword>
<evidence type="ECO:0000256" key="13">
    <source>
        <dbReference type="PIRSR" id="PIRSR001492-3"/>
    </source>
</evidence>
<comment type="catalytic activity">
    <reaction evidence="1 10">
        <text>(2R)-2-phosphoglycerate = (2R)-3-phosphoglycerate</text>
        <dbReference type="Rhea" id="RHEA:15901"/>
        <dbReference type="ChEBI" id="CHEBI:58272"/>
        <dbReference type="ChEBI" id="CHEBI:58289"/>
        <dbReference type="EC" id="5.4.2.12"/>
    </reaction>
</comment>
<dbReference type="FunFam" id="3.40.1450.10:FF:000001">
    <property type="entry name" value="2,3-bisphosphoglycerate-independent phosphoglycerate mutase"/>
    <property type="match status" value="1"/>
</dbReference>
<dbReference type="NCBIfam" id="TIGR01307">
    <property type="entry name" value="pgm_bpd_ind"/>
    <property type="match status" value="1"/>
</dbReference>
<dbReference type="PANTHER" id="PTHR31637:SF0">
    <property type="entry name" value="2,3-BISPHOSPHOGLYCERATE-INDEPENDENT PHOSPHOGLYCERATE MUTASE"/>
    <property type="match status" value="1"/>
</dbReference>
<dbReference type="GO" id="GO:0005829">
    <property type="term" value="C:cytosol"/>
    <property type="evidence" value="ECO:0007669"/>
    <property type="project" value="TreeGrafter"/>
</dbReference>
<feature type="binding site" evidence="10 12">
    <location>
        <position position="185"/>
    </location>
    <ligand>
        <name>substrate</name>
    </ligand>
</feature>
<name>A0A0L6ZCP7_9CLOT</name>
<feature type="binding site" evidence="10 12">
    <location>
        <begin position="260"/>
        <end position="263"/>
    </location>
    <ligand>
        <name>substrate</name>
    </ligand>
</feature>
<dbReference type="InterPro" id="IPR011258">
    <property type="entry name" value="BPG-indep_PGM_N"/>
</dbReference>
<gene>
    <name evidence="10 16" type="primary">gpmI</name>
    <name evidence="16" type="ORF">CLHOM_08830</name>
</gene>
<accession>A0A0L6ZCP7</accession>
<comment type="subunit">
    <text evidence="10">Monomer.</text>
</comment>
<feature type="binding site" evidence="10 12">
    <location>
        <position position="333"/>
    </location>
    <ligand>
        <name>substrate</name>
    </ligand>
</feature>
<comment type="caution">
    <text evidence="16">The sequence shown here is derived from an EMBL/GenBank/DDBJ whole genome shotgun (WGS) entry which is preliminary data.</text>
</comment>
<dbReference type="GO" id="GO:0006096">
    <property type="term" value="P:glycolytic process"/>
    <property type="evidence" value="ECO:0007669"/>
    <property type="project" value="UniProtKB-UniRule"/>
</dbReference>
<feature type="domain" description="BPG-independent PGAM N-terminal" evidence="15">
    <location>
        <begin position="82"/>
        <end position="295"/>
    </location>
</feature>
<dbReference type="AlphaFoldDB" id="A0A0L6ZCP7"/>
<dbReference type="RefSeq" id="WP_052220469.1">
    <property type="nucleotide sequence ID" value="NZ_LHUR01000012.1"/>
</dbReference>
<comment type="similarity">
    <text evidence="3 10">Belongs to the BPG-independent phosphoglycerate mutase family.</text>
</comment>
<dbReference type="PIRSF" id="PIRSF001492">
    <property type="entry name" value="IPGAM"/>
    <property type="match status" value="1"/>
</dbReference>
<feature type="active site" description="Phosphoserine intermediate" evidence="10 11">
    <location>
        <position position="62"/>
    </location>
</feature>
<protein>
    <recommendedName>
        <fullName evidence="9 10">2,3-bisphosphoglycerate-independent phosphoglycerate mutase</fullName>
        <shortName evidence="10">BPG-independent PGAM</shortName>
        <shortName evidence="10">Phosphoglyceromutase</shortName>
        <shortName evidence="10">iPGM</shortName>
        <ecNumber evidence="4 10">5.4.2.12</ecNumber>
    </recommendedName>
</protein>
<evidence type="ECO:0000256" key="7">
    <source>
        <dbReference type="ARBA" id="ARBA00023211"/>
    </source>
</evidence>
<keyword evidence="8 10" id="KW-0413">Isomerase</keyword>
<dbReference type="PATRIC" id="fig|1121318.3.peg.888"/>
<dbReference type="InterPro" id="IPR036646">
    <property type="entry name" value="PGAM_B_sf"/>
</dbReference>
<feature type="binding site" evidence="10 13">
    <location>
        <position position="442"/>
    </location>
    <ligand>
        <name>Mn(2+)</name>
        <dbReference type="ChEBI" id="CHEBI:29035"/>
        <label>2</label>
    </ligand>
</feature>
<feature type="binding site" evidence="10 13">
    <location>
        <position position="400"/>
    </location>
    <ligand>
        <name>Mn(2+)</name>
        <dbReference type="ChEBI" id="CHEBI:29035"/>
        <label>1</label>
    </ligand>
</feature>
<evidence type="ECO:0000256" key="6">
    <source>
        <dbReference type="ARBA" id="ARBA00023152"/>
    </source>
</evidence>
<dbReference type="GO" id="GO:0004619">
    <property type="term" value="F:phosphoglycerate mutase activity"/>
    <property type="evidence" value="ECO:0007669"/>
    <property type="project" value="UniProtKB-UniRule"/>
</dbReference>
<keyword evidence="17" id="KW-1185">Reference proteome</keyword>
<evidence type="ECO:0000256" key="3">
    <source>
        <dbReference type="ARBA" id="ARBA00008819"/>
    </source>
</evidence>
<feature type="binding site" evidence="10 12">
    <location>
        <begin position="153"/>
        <end position="154"/>
    </location>
    <ligand>
        <name>substrate</name>
    </ligand>
</feature>
<dbReference type="Proteomes" id="UP000037043">
    <property type="component" value="Unassembled WGS sequence"/>
</dbReference>
<dbReference type="Gene3D" id="3.40.720.10">
    <property type="entry name" value="Alkaline Phosphatase, subunit A"/>
    <property type="match status" value="1"/>
</dbReference>
<dbReference type="CDD" id="cd16010">
    <property type="entry name" value="iPGM"/>
    <property type="match status" value="1"/>
</dbReference>
<dbReference type="SUPFAM" id="SSF53649">
    <property type="entry name" value="Alkaline phosphatase-like"/>
    <property type="match status" value="1"/>
</dbReference>
<dbReference type="EMBL" id="LHUR01000012">
    <property type="protein sequence ID" value="KOA20741.1"/>
    <property type="molecule type" value="Genomic_DNA"/>
</dbReference>
<proteinExistence type="inferred from homology"/>
<evidence type="ECO:0000256" key="10">
    <source>
        <dbReference type="HAMAP-Rule" id="MF_01038"/>
    </source>
</evidence>
<dbReference type="Pfam" id="PF06415">
    <property type="entry name" value="iPGM_N"/>
    <property type="match status" value="1"/>
</dbReference>
<evidence type="ECO:0000259" key="14">
    <source>
        <dbReference type="Pfam" id="PF01676"/>
    </source>
</evidence>
<dbReference type="FunFam" id="3.40.720.10:FF:000001">
    <property type="entry name" value="2,3-bisphosphoglycerate-independent phosphoglycerate mutase"/>
    <property type="match status" value="1"/>
</dbReference>
<evidence type="ECO:0000256" key="11">
    <source>
        <dbReference type="PIRSR" id="PIRSR001492-1"/>
    </source>
</evidence>
<feature type="domain" description="Metalloenzyme" evidence="14">
    <location>
        <begin position="5"/>
        <end position="499"/>
    </location>
</feature>
<dbReference type="InterPro" id="IPR005995">
    <property type="entry name" value="Pgm_bpd_ind"/>
</dbReference>
<evidence type="ECO:0000256" key="9">
    <source>
        <dbReference type="ARBA" id="ARBA00071648"/>
    </source>
</evidence>
<dbReference type="Gene3D" id="3.40.1450.10">
    <property type="entry name" value="BPG-independent phosphoglycerate mutase, domain B"/>
    <property type="match status" value="1"/>
</dbReference>
<evidence type="ECO:0000256" key="4">
    <source>
        <dbReference type="ARBA" id="ARBA00012026"/>
    </source>
</evidence>
<evidence type="ECO:0000256" key="1">
    <source>
        <dbReference type="ARBA" id="ARBA00000370"/>
    </source>
</evidence>
<feature type="binding site" evidence="10 13">
    <location>
        <position position="62"/>
    </location>
    <ligand>
        <name>Mn(2+)</name>
        <dbReference type="ChEBI" id="CHEBI:29035"/>
        <label>2</label>
    </ligand>
</feature>
<dbReference type="UniPathway" id="UPA00109">
    <property type="reaction ID" value="UER00186"/>
</dbReference>
<dbReference type="STRING" id="36844.SAMN04488501_103116"/>
<feature type="binding site" evidence="10 13">
    <location>
        <position position="12"/>
    </location>
    <ligand>
        <name>Mn(2+)</name>
        <dbReference type="ChEBI" id="CHEBI:29035"/>
        <label>2</label>
    </ligand>
</feature>
<evidence type="ECO:0000259" key="15">
    <source>
        <dbReference type="Pfam" id="PF06415"/>
    </source>
</evidence>
<organism evidence="16 17">
    <name type="scientific">Clostridium homopropionicum DSM 5847</name>
    <dbReference type="NCBI Taxonomy" id="1121318"/>
    <lineage>
        <taxon>Bacteria</taxon>
        <taxon>Bacillati</taxon>
        <taxon>Bacillota</taxon>
        <taxon>Clostridia</taxon>
        <taxon>Eubacteriales</taxon>
        <taxon>Clostridiaceae</taxon>
        <taxon>Clostridium</taxon>
    </lineage>
</organism>
<dbReference type="GO" id="GO:0043937">
    <property type="term" value="P:regulation of sporulation"/>
    <property type="evidence" value="ECO:0007669"/>
    <property type="project" value="UniProtKB-ARBA"/>
</dbReference>
<dbReference type="EC" id="5.4.2.12" evidence="4 10"/>
<evidence type="ECO:0000256" key="2">
    <source>
        <dbReference type="ARBA" id="ARBA00004798"/>
    </source>
</evidence>
<sequence length="511" mass="56677">MGKRPVMLAILDGFGISNNKEGNAIKAAKMNNYNNILKEYPNTQLGASGLSVGLPEGQMGNSEVGHLNIGAGRIIYQALTRITKAIEDGDLAKNEALLKAIKNVKKNNSSLHFMGLLSDGGVHSHIEHLKGLIKLASENNIKKVYVHAFLDGRDTAPNSAPSFIKEIEDYMSEIGVGTIATVSGRYYAMDRDKRWERVQLAYDALVLGKGEHANSAMEAVEKSYHDNKTDEFVLPTVIIKDGKPTSVIKDEDSVIFFNFRPDRARQLTRAINDKVFEAFKRETLNLTFVTMTEYDSTIENVEIAFKPEIYYNTLGEYLGKLGKTQLRIAETEKYAHVTFFFNGGIEETYKNEDRVLIPSPKVATYDLKPEMSAYEVTEEVLKRIDSDKYDMIVLNYANPDMVGHTGIMDAAVKAVETVDECLGKVVDKILEKNGSIFITADHGNSEQMMDYSTGGPFTAHTTNLVPFVYVSRDAKGKELRDGGILADIAPTILTEMGLQIPKEMTGKSLIK</sequence>
<feature type="binding site" evidence="10 13">
    <location>
        <position position="460"/>
    </location>
    <ligand>
        <name>Mn(2+)</name>
        <dbReference type="ChEBI" id="CHEBI:29035"/>
        <label>1</label>
    </ligand>
</feature>
<feature type="binding site" evidence="10 12">
    <location>
        <position position="123"/>
    </location>
    <ligand>
        <name>substrate</name>
    </ligand>
</feature>
<evidence type="ECO:0000256" key="8">
    <source>
        <dbReference type="ARBA" id="ARBA00023235"/>
    </source>
</evidence>
<dbReference type="SUPFAM" id="SSF64158">
    <property type="entry name" value="2,3-Bisphosphoglycerate-independent phosphoglycerate mutase, substrate-binding domain"/>
    <property type="match status" value="1"/>
</dbReference>
<dbReference type="GO" id="GO:0006007">
    <property type="term" value="P:glucose catabolic process"/>
    <property type="evidence" value="ECO:0007669"/>
    <property type="project" value="InterPro"/>
</dbReference>
<comment type="function">
    <text evidence="10">Catalyzes the interconversion of 2-phosphoglycerate and 3-phosphoglycerate.</text>
</comment>